<dbReference type="PANTHER" id="PTHR34075">
    <property type="entry name" value="BLR3430 PROTEIN"/>
    <property type="match status" value="1"/>
</dbReference>
<sequence>MSEKSVSMPVKMDEVEQGCILYNIDPIVMKYHYEVDYIHSYAQDSPFFEGLAKGELKGSKCTKCGGTFATPRSHCMTCGAETEWMQLPLTGKVHTYTTCYFGGQEFLAETPFTLIMVEWPGVDTLFLSRLIGVAPADVKIGMNIQAKFKRLSQFKPTDVYFVPA</sequence>
<evidence type="ECO:0000313" key="3">
    <source>
        <dbReference type="EMBL" id="SHJ21768.1"/>
    </source>
</evidence>
<dbReference type="InterPro" id="IPR012340">
    <property type="entry name" value="NA-bd_OB-fold"/>
</dbReference>
<dbReference type="Pfam" id="PF12172">
    <property type="entry name" value="zf-ChsH2"/>
    <property type="match status" value="1"/>
</dbReference>
<accession>A0A1M6HHW0</accession>
<evidence type="ECO:0008006" key="5">
    <source>
        <dbReference type="Google" id="ProtNLM"/>
    </source>
</evidence>
<protein>
    <recommendedName>
        <fullName evidence="5">Zn-ribbon domain-containing OB-fold protein</fullName>
    </recommendedName>
</protein>
<gene>
    <name evidence="3" type="ORF">SAMN02746098_05353</name>
</gene>
<feature type="domain" description="ChsH2 C-terminal OB-fold" evidence="1">
    <location>
        <begin position="84"/>
        <end position="149"/>
    </location>
</feature>
<dbReference type="EMBL" id="FQXJ01000049">
    <property type="protein sequence ID" value="SHJ21768.1"/>
    <property type="molecule type" value="Genomic_DNA"/>
</dbReference>
<dbReference type="OrthoDB" id="9785144at2"/>
<dbReference type="Pfam" id="PF01796">
    <property type="entry name" value="OB_ChsH2_C"/>
    <property type="match status" value="1"/>
</dbReference>
<dbReference type="RefSeq" id="WP_084110594.1">
    <property type="nucleotide sequence ID" value="NZ_FQXJ01000049.1"/>
</dbReference>
<feature type="domain" description="ChsH2 rubredoxin-like zinc ribbon" evidence="2">
    <location>
        <begin position="48"/>
        <end position="81"/>
    </location>
</feature>
<reference evidence="4" key="1">
    <citation type="submission" date="2016-11" db="EMBL/GenBank/DDBJ databases">
        <authorList>
            <person name="Varghese N."/>
            <person name="Submissions S."/>
        </authorList>
    </citation>
    <scope>NUCLEOTIDE SEQUENCE [LARGE SCALE GENOMIC DNA]</scope>
    <source>
        <strain evidence="4">DSM 15449</strain>
    </source>
</reference>
<dbReference type="STRING" id="1121420.SAMN02746098_05353"/>
<organism evidence="3 4">
    <name type="scientific">Desulfosporosinus lacus DSM 15449</name>
    <dbReference type="NCBI Taxonomy" id="1121420"/>
    <lineage>
        <taxon>Bacteria</taxon>
        <taxon>Bacillati</taxon>
        <taxon>Bacillota</taxon>
        <taxon>Clostridia</taxon>
        <taxon>Eubacteriales</taxon>
        <taxon>Desulfitobacteriaceae</taxon>
        <taxon>Desulfosporosinus</taxon>
    </lineage>
</organism>
<dbReference type="InterPro" id="IPR022002">
    <property type="entry name" value="ChsH2_Znr"/>
</dbReference>
<dbReference type="AlphaFoldDB" id="A0A1M6HHW0"/>
<name>A0A1M6HHW0_9FIRM</name>
<dbReference type="SUPFAM" id="SSF50249">
    <property type="entry name" value="Nucleic acid-binding proteins"/>
    <property type="match status" value="1"/>
</dbReference>
<dbReference type="InterPro" id="IPR002878">
    <property type="entry name" value="ChsH2_C"/>
</dbReference>
<evidence type="ECO:0000259" key="1">
    <source>
        <dbReference type="Pfam" id="PF01796"/>
    </source>
</evidence>
<proteinExistence type="predicted"/>
<keyword evidence="4" id="KW-1185">Reference proteome</keyword>
<dbReference type="Gene3D" id="6.10.30.10">
    <property type="match status" value="1"/>
</dbReference>
<dbReference type="PANTHER" id="PTHR34075:SF4">
    <property type="entry name" value="DUF35 DOMAIN-CONTAINING PROTEIN"/>
    <property type="match status" value="1"/>
</dbReference>
<evidence type="ECO:0000259" key="2">
    <source>
        <dbReference type="Pfam" id="PF12172"/>
    </source>
</evidence>
<evidence type="ECO:0000313" key="4">
    <source>
        <dbReference type="Proteomes" id="UP000183954"/>
    </source>
</evidence>
<dbReference type="InterPro" id="IPR052513">
    <property type="entry name" value="Thioester_dehydratase-like"/>
</dbReference>
<dbReference type="Proteomes" id="UP000183954">
    <property type="component" value="Unassembled WGS sequence"/>
</dbReference>